<evidence type="ECO:0000313" key="3">
    <source>
        <dbReference type="Proteomes" id="UP001431783"/>
    </source>
</evidence>
<dbReference type="EMBL" id="JARQZJ010000041">
    <property type="protein sequence ID" value="KAK9877305.1"/>
    <property type="molecule type" value="Genomic_DNA"/>
</dbReference>
<gene>
    <name evidence="2" type="ORF">WA026_017697</name>
</gene>
<reference evidence="2 3" key="1">
    <citation type="submission" date="2023-03" db="EMBL/GenBank/DDBJ databases">
        <title>Genome insight into feeding habits of ladybird beetles.</title>
        <authorList>
            <person name="Li H.-S."/>
            <person name="Huang Y.-H."/>
            <person name="Pang H."/>
        </authorList>
    </citation>
    <scope>NUCLEOTIDE SEQUENCE [LARGE SCALE GENOMIC DNA]</scope>
    <source>
        <strain evidence="2">SYSU_2023b</strain>
        <tissue evidence="2">Whole body</tissue>
    </source>
</reference>
<name>A0AAW1U8U2_9CUCU</name>
<dbReference type="Proteomes" id="UP001431783">
    <property type="component" value="Unassembled WGS sequence"/>
</dbReference>
<keyword evidence="3" id="KW-1185">Reference proteome</keyword>
<organism evidence="2 3">
    <name type="scientific">Henosepilachna vigintioctopunctata</name>
    <dbReference type="NCBI Taxonomy" id="420089"/>
    <lineage>
        <taxon>Eukaryota</taxon>
        <taxon>Metazoa</taxon>
        <taxon>Ecdysozoa</taxon>
        <taxon>Arthropoda</taxon>
        <taxon>Hexapoda</taxon>
        <taxon>Insecta</taxon>
        <taxon>Pterygota</taxon>
        <taxon>Neoptera</taxon>
        <taxon>Endopterygota</taxon>
        <taxon>Coleoptera</taxon>
        <taxon>Polyphaga</taxon>
        <taxon>Cucujiformia</taxon>
        <taxon>Coccinelloidea</taxon>
        <taxon>Coccinellidae</taxon>
        <taxon>Epilachninae</taxon>
        <taxon>Epilachnini</taxon>
        <taxon>Henosepilachna</taxon>
    </lineage>
</organism>
<evidence type="ECO:0000256" key="1">
    <source>
        <dbReference type="SAM" id="MobiDB-lite"/>
    </source>
</evidence>
<comment type="caution">
    <text evidence="2">The sequence shown here is derived from an EMBL/GenBank/DDBJ whole genome shotgun (WGS) entry which is preliminary data.</text>
</comment>
<protein>
    <submittedName>
        <fullName evidence="2">Uncharacterized protein</fullName>
    </submittedName>
</protein>
<sequence>MPNPLKKFFRRPSVKRVKKVASRHFRKFFPERGYYDVGKNRERGGGVPDWLSKQMKLEDAAWQHGLQPRPYKGRRHTLDEPRSGGRVRPYHTIEGFVPCGGGMVSGFSQSISMGDLSELAANDSRDQTQYAYCSIPPDTSQQSAACHQVFSSLNHKEYQHQKLVRLRITEELYAETK</sequence>
<accession>A0AAW1U8U2</accession>
<evidence type="ECO:0000313" key="2">
    <source>
        <dbReference type="EMBL" id="KAK9877305.1"/>
    </source>
</evidence>
<dbReference type="AlphaFoldDB" id="A0AAW1U8U2"/>
<feature type="region of interest" description="Disordered" evidence="1">
    <location>
        <begin position="67"/>
        <end position="89"/>
    </location>
</feature>
<proteinExistence type="predicted"/>